<dbReference type="InterPro" id="IPR035919">
    <property type="entry name" value="EAL_sf"/>
</dbReference>
<gene>
    <name evidence="2" type="ORF">SAMN05192543_101705</name>
</gene>
<feature type="domain" description="EAL" evidence="1">
    <location>
        <begin position="183"/>
        <end position="437"/>
    </location>
</feature>
<dbReference type="Gene3D" id="3.20.20.450">
    <property type="entry name" value="EAL domain"/>
    <property type="match status" value="1"/>
</dbReference>
<keyword evidence="3" id="KW-1185">Reference proteome</keyword>
<accession>A0A1I3E657</accession>
<dbReference type="Pfam" id="PF00563">
    <property type="entry name" value="EAL"/>
    <property type="match status" value="1"/>
</dbReference>
<sequence length="439" mass="47846">MADQQATSLPEFSALSVMTLVSDPVRAQKLFSILGNMGVERFENASSLADAISRLSESTFDIIVADLDSDDHSALLLPETLRANTRLPAHQRPRVLWWGEYSPAVARPRRSAWLGRNAVVNDREFARVGGIDLSALECHASLARRTGLQVEITRSGGPLGLHDALTALTRQHTVKADNCIDIESLTDEEVVRAVISGDGLYVEFQPQHDLQTRDIVGAEVLAGWRHPTLGDIPSTQLFPVVRRLGLDLLLFGFMRNRVVSVLHELRARRAEVPMAVGISSQAICTPEFVQRLTSSMHGANLSPGLLKIELIDDAHTVDDLTLSTALNTLRACGFIVSLNGFGVRPAALERVARMPFDEIKIDASFVRDIENLVTCRGIVAAAIDLARLLDVGIVAEGIESEGCMTLLRRLGCRVGQGNAFSAPMSAHDFVKHVIDSRAN</sequence>
<evidence type="ECO:0000313" key="2">
    <source>
        <dbReference type="EMBL" id="SFH94435.1"/>
    </source>
</evidence>
<dbReference type="EMBL" id="FOQU01000001">
    <property type="protein sequence ID" value="SFH94435.1"/>
    <property type="molecule type" value="Genomic_DNA"/>
</dbReference>
<dbReference type="PANTHER" id="PTHR33121:SF79">
    <property type="entry name" value="CYCLIC DI-GMP PHOSPHODIESTERASE PDED-RELATED"/>
    <property type="match status" value="1"/>
</dbReference>
<name>A0A1I3E657_9BURK</name>
<dbReference type="GO" id="GO:0071111">
    <property type="term" value="F:cyclic-guanylate-specific phosphodiesterase activity"/>
    <property type="evidence" value="ECO:0007669"/>
    <property type="project" value="InterPro"/>
</dbReference>
<dbReference type="Proteomes" id="UP000199548">
    <property type="component" value="Unassembled WGS sequence"/>
</dbReference>
<protein>
    <submittedName>
        <fullName evidence="2">EAL domain, c-di-GMP-specific phosphodiesterase class I (Or its enzymatically inactive variant)</fullName>
    </submittedName>
</protein>
<reference evidence="2 3" key="1">
    <citation type="submission" date="2016-10" db="EMBL/GenBank/DDBJ databases">
        <authorList>
            <person name="de Groot N.N."/>
        </authorList>
    </citation>
    <scope>NUCLEOTIDE SEQUENCE [LARGE SCALE GENOMIC DNA]</scope>
    <source>
        <strain evidence="2 3">LMG 23650</strain>
    </source>
</reference>
<evidence type="ECO:0000313" key="3">
    <source>
        <dbReference type="Proteomes" id="UP000199548"/>
    </source>
</evidence>
<dbReference type="SUPFAM" id="SSF141868">
    <property type="entry name" value="EAL domain-like"/>
    <property type="match status" value="1"/>
</dbReference>
<dbReference type="InterPro" id="IPR001633">
    <property type="entry name" value="EAL_dom"/>
</dbReference>
<dbReference type="SMART" id="SM00052">
    <property type="entry name" value="EAL"/>
    <property type="match status" value="1"/>
</dbReference>
<proteinExistence type="predicted"/>
<dbReference type="OrthoDB" id="9813903at2"/>
<dbReference type="RefSeq" id="WP_091007415.1">
    <property type="nucleotide sequence ID" value="NZ_CP041743.1"/>
</dbReference>
<evidence type="ECO:0000259" key="1">
    <source>
        <dbReference type="PROSITE" id="PS50883"/>
    </source>
</evidence>
<dbReference type="AlphaFoldDB" id="A0A1I3E657"/>
<dbReference type="STRING" id="420953.SAMN05192543_101705"/>
<dbReference type="CDD" id="cd01948">
    <property type="entry name" value="EAL"/>
    <property type="match status" value="1"/>
</dbReference>
<dbReference type="PROSITE" id="PS50883">
    <property type="entry name" value="EAL"/>
    <property type="match status" value="1"/>
</dbReference>
<dbReference type="InterPro" id="IPR050706">
    <property type="entry name" value="Cyclic-di-GMP_PDE-like"/>
</dbReference>
<organism evidence="2 3">
    <name type="scientific">Paraburkholderia megapolitana</name>
    <dbReference type="NCBI Taxonomy" id="420953"/>
    <lineage>
        <taxon>Bacteria</taxon>
        <taxon>Pseudomonadati</taxon>
        <taxon>Pseudomonadota</taxon>
        <taxon>Betaproteobacteria</taxon>
        <taxon>Burkholderiales</taxon>
        <taxon>Burkholderiaceae</taxon>
        <taxon>Paraburkholderia</taxon>
    </lineage>
</organism>
<dbReference type="PANTHER" id="PTHR33121">
    <property type="entry name" value="CYCLIC DI-GMP PHOSPHODIESTERASE PDEF"/>
    <property type="match status" value="1"/>
</dbReference>